<evidence type="ECO:0000313" key="2">
    <source>
        <dbReference type="Proteomes" id="UP000317977"/>
    </source>
</evidence>
<proteinExistence type="predicted"/>
<reference evidence="1 2" key="1">
    <citation type="submission" date="2019-02" db="EMBL/GenBank/DDBJ databases">
        <title>Deep-cultivation of Planctomycetes and their phenomic and genomic characterization uncovers novel biology.</title>
        <authorList>
            <person name="Wiegand S."/>
            <person name="Jogler M."/>
            <person name="Boedeker C."/>
            <person name="Pinto D."/>
            <person name="Vollmers J."/>
            <person name="Rivas-Marin E."/>
            <person name="Kohn T."/>
            <person name="Peeters S.H."/>
            <person name="Heuer A."/>
            <person name="Rast P."/>
            <person name="Oberbeckmann S."/>
            <person name="Bunk B."/>
            <person name="Jeske O."/>
            <person name="Meyerdierks A."/>
            <person name="Storesund J.E."/>
            <person name="Kallscheuer N."/>
            <person name="Luecker S."/>
            <person name="Lage O.M."/>
            <person name="Pohl T."/>
            <person name="Merkel B.J."/>
            <person name="Hornburger P."/>
            <person name="Mueller R.-W."/>
            <person name="Bruemmer F."/>
            <person name="Labrenz M."/>
            <person name="Spormann A.M."/>
            <person name="Op Den Camp H."/>
            <person name="Overmann J."/>
            <person name="Amann R."/>
            <person name="Jetten M.S.M."/>
            <person name="Mascher T."/>
            <person name="Medema M.H."/>
            <person name="Devos D.P."/>
            <person name="Kaster A.-K."/>
            <person name="Ovreas L."/>
            <person name="Rohde M."/>
            <person name="Galperin M.Y."/>
            <person name="Jogler C."/>
        </authorList>
    </citation>
    <scope>NUCLEOTIDE SEQUENCE [LARGE SCALE GENOMIC DNA]</scope>
    <source>
        <strain evidence="1 2">Poly59</strain>
    </source>
</reference>
<gene>
    <name evidence="1" type="ORF">Poly59_08830</name>
</gene>
<sequence length="83" mass="9310">MRSTTKRAQVAERGTGIGLICVQQFLVSGFFVGDLLDVGCVNELRLPTFVFKTLRFNVLYAVYAEKRRGKVSNNSGFQFGDRD</sequence>
<dbReference type="EMBL" id="SJPX01000001">
    <property type="protein sequence ID" value="TWU57974.1"/>
    <property type="molecule type" value="Genomic_DNA"/>
</dbReference>
<keyword evidence="2" id="KW-1185">Reference proteome</keyword>
<name>A0A5C6FCE2_9BACT</name>
<dbReference type="Proteomes" id="UP000317977">
    <property type="component" value="Unassembled WGS sequence"/>
</dbReference>
<organism evidence="1 2">
    <name type="scientific">Rubripirellula reticaptiva</name>
    <dbReference type="NCBI Taxonomy" id="2528013"/>
    <lineage>
        <taxon>Bacteria</taxon>
        <taxon>Pseudomonadati</taxon>
        <taxon>Planctomycetota</taxon>
        <taxon>Planctomycetia</taxon>
        <taxon>Pirellulales</taxon>
        <taxon>Pirellulaceae</taxon>
        <taxon>Rubripirellula</taxon>
    </lineage>
</organism>
<comment type="caution">
    <text evidence="1">The sequence shown here is derived from an EMBL/GenBank/DDBJ whole genome shotgun (WGS) entry which is preliminary data.</text>
</comment>
<evidence type="ECO:0000313" key="1">
    <source>
        <dbReference type="EMBL" id="TWU57974.1"/>
    </source>
</evidence>
<accession>A0A5C6FCE2</accession>
<dbReference type="AlphaFoldDB" id="A0A5C6FCE2"/>
<protein>
    <submittedName>
        <fullName evidence="1">Uncharacterized protein</fullName>
    </submittedName>
</protein>